<dbReference type="Proteomes" id="UP000178043">
    <property type="component" value="Unassembled WGS sequence"/>
</dbReference>
<dbReference type="AlphaFoldDB" id="A0A1F8HTN6"/>
<dbReference type="Pfam" id="PF02585">
    <property type="entry name" value="PIG-L"/>
    <property type="match status" value="1"/>
</dbReference>
<proteinExistence type="predicted"/>
<gene>
    <name evidence="1" type="ORF">A2606_03645</name>
</gene>
<dbReference type="Gene3D" id="3.40.50.10320">
    <property type="entry name" value="LmbE-like"/>
    <property type="match status" value="1"/>
</dbReference>
<reference evidence="1 2" key="1">
    <citation type="journal article" date="2016" name="Nat. Commun.">
        <title>Thousands of microbial genomes shed light on interconnected biogeochemical processes in an aquifer system.</title>
        <authorList>
            <person name="Anantharaman K."/>
            <person name="Brown C.T."/>
            <person name="Hug L.A."/>
            <person name="Sharon I."/>
            <person name="Castelle C.J."/>
            <person name="Probst A.J."/>
            <person name="Thomas B.C."/>
            <person name="Singh A."/>
            <person name="Wilkins M.J."/>
            <person name="Karaoz U."/>
            <person name="Brodie E.L."/>
            <person name="Williams K.H."/>
            <person name="Hubbard S.S."/>
            <person name="Banfield J.F."/>
        </authorList>
    </citation>
    <scope>NUCLEOTIDE SEQUENCE [LARGE SCALE GENOMIC DNA]</scope>
</reference>
<dbReference type="SUPFAM" id="SSF102588">
    <property type="entry name" value="LmbE-like"/>
    <property type="match status" value="1"/>
</dbReference>
<dbReference type="InterPro" id="IPR024078">
    <property type="entry name" value="LmbE-like_dom_sf"/>
</dbReference>
<dbReference type="EMBL" id="MGLG01000037">
    <property type="protein sequence ID" value="OGN40941.1"/>
    <property type="molecule type" value="Genomic_DNA"/>
</dbReference>
<dbReference type="InterPro" id="IPR003737">
    <property type="entry name" value="GlcNAc_PI_deacetylase-related"/>
</dbReference>
<accession>A0A1F8HTN6</accession>
<evidence type="ECO:0000313" key="1">
    <source>
        <dbReference type="EMBL" id="OGN40941.1"/>
    </source>
</evidence>
<protein>
    <recommendedName>
        <fullName evidence="3">LmbE family protein</fullName>
    </recommendedName>
</protein>
<name>A0A1F8HTN6_9BACT</name>
<comment type="caution">
    <text evidence="1">The sequence shown here is derived from an EMBL/GenBank/DDBJ whole genome shotgun (WGS) entry which is preliminary data.</text>
</comment>
<organism evidence="1 2">
    <name type="scientific">Candidatus Yanofskybacteria bacterium RIFOXYD1_FULL_42_10</name>
    <dbReference type="NCBI Taxonomy" id="1802718"/>
    <lineage>
        <taxon>Bacteria</taxon>
        <taxon>Candidatus Yanofskyibacteriota</taxon>
    </lineage>
</organism>
<sequence length="212" mass="24458">MNIMAIGAHHDDIELGVGGTLAKFAKEKNKVYGLTLTDSETYDHIKKYHRPSQRAVTEHTKAAKIIGYEIIEVPKELLGICTKLHYSPELMQFIETTIHKYKIDILFVHWKYDMNTDHEEAAKLSILAGRHAKRVLMYRSNWYQPDKGFNGIVYSDISEVIAVKKKALNSYTGEIRRYGKAWINSFIDANRSWGYSIGSHYAEVFEPVRYIL</sequence>
<evidence type="ECO:0000313" key="2">
    <source>
        <dbReference type="Proteomes" id="UP000178043"/>
    </source>
</evidence>
<evidence type="ECO:0008006" key="3">
    <source>
        <dbReference type="Google" id="ProtNLM"/>
    </source>
</evidence>